<sequence>MPHNKPAIPLGGLNQAKLAEEQHQEIKAYDKNRDIQVVLGVTIAIVSALAALAGFIAVYAGGFLETYRKDVSSVWLTVIPFCFPVITGIGVAYRRQMSSIGVHFVLLLATMVAGCIGYGFAIEPVFINRFNCTKVDLSHGECHRETIVHLWIVAGGVAIGLSAIGVLLSMLACSCAVKRRAQKTEERLREEERKFKELQEQKKNAFKPTSAPISRNVTKSTLKTVSSQPQKVSELEISSTNLNGIYINVISDSTDTRL</sequence>
<gene>
    <name evidence="2" type="ORF">Bpfe_012733</name>
</gene>
<feature type="transmembrane region" description="Helical" evidence="1">
    <location>
        <begin position="105"/>
        <end position="127"/>
    </location>
</feature>
<evidence type="ECO:0000313" key="2">
    <source>
        <dbReference type="EMBL" id="KAK0057777.1"/>
    </source>
</evidence>
<keyword evidence="1" id="KW-0472">Membrane</keyword>
<keyword evidence="1" id="KW-1133">Transmembrane helix</keyword>
<dbReference type="AlphaFoldDB" id="A0AAD8BN83"/>
<evidence type="ECO:0000256" key="1">
    <source>
        <dbReference type="SAM" id="Phobius"/>
    </source>
</evidence>
<feature type="transmembrane region" description="Helical" evidence="1">
    <location>
        <begin position="147"/>
        <end position="177"/>
    </location>
</feature>
<name>A0AAD8BN83_BIOPF</name>
<feature type="transmembrane region" description="Helical" evidence="1">
    <location>
        <begin position="37"/>
        <end position="61"/>
    </location>
</feature>
<comment type="caution">
    <text evidence="2">The sequence shown here is derived from an EMBL/GenBank/DDBJ whole genome shotgun (WGS) entry which is preliminary data.</text>
</comment>
<accession>A0AAD8BN83</accession>
<dbReference type="EMBL" id="JASAOG010000052">
    <property type="protein sequence ID" value="KAK0057777.1"/>
    <property type="molecule type" value="Genomic_DNA"/>
</dbReference>
<organism evidence="2 3">
    <name type="scientific">Biomphalaria pfeifferi</name>
    <name type="common">Bloodfluke planorb</name>
    <name type="synonym">Freshwater snail</name>
    <dbReference type="NCBI Taxonomy" id="112525"/>
    <lineage>
        <taxon>Eukaryota</taxon>
        <taxon>Metazoa</taxon>
        <taxon>Spiralia</taxon>
        <taxon>Lophotrochozoa</taxon>
        <taxon>Mollusca</taxon>
        <taxon>Gastropoda</taxon>
        <taxon>Heterobranchia</taxon>
        <taxon>Euthyneura</taxon>
        <taxon>Panpulmonata</taxon>
        <taxon>Hygrophila</taxon>
        <taxon>Lymnaeoidea</taxon>
        <taxon>Planorbidae</taxon>
        <taxon>Biomphalaria</taxon>
    </lineage>
</organism>
<keyword evidence="1" id="KW-0812">Transmembrane</keyword>
<keyword evidence="3" id="KW-1185">Reference proteome</keyword>
<reference evidence="2" key="1">
    <citation type="journal article" date="2023" name="PLoS Negl. Trop. Dis.">
        <title>A genome sequence for Biomphalaria pfeifferi, the major vector snail for the human-infecting parasite Schistosoma mansoni.</title>
        <authorList>
            <person name="Bu L."/>
            <person name="Lu L."/>
            <person name="Laidemitt M.R."/>
            <person name="Zhang S.M."/>
            <person name="Mutuku M."/>
            <person name="Mkoji G."/>
            <person name="Steinauer M."/>
            <person name="Loker E.S."/>
        </authorList>
    </citation>
    <scope>NUCLEOTIDE SEQUENCE</scope>
    <source>
        <strain evidence="2">KasaAsao</strain>
    </source>
</reference>
<reference evidence="2" key="2">
    <citation type="submission" date="2023-04" db="EMBL/GenBank/DDBJ databases">
        <authorList>
            <person name="Bu L."/>
            <person name="Lu L."/>
            <person name="Laidemitt M.R."/>
            <person name="Zhang S.M."/>
            <person name="Mutuku M."/>
            <person name="Mkoji G."/>
            <person name="Steinauer M."/>
            <person name="Loker E.S."/>
        </authorList>
    </citation>
    <scope>NUCLEOTIDE SEQUENCE</scope>
    <source>
        <strain evidence="2">KasaAsao</strain>
        <tissue evidence="2">Whole Snail</tissue>
    </source>
</reference>
<protein>
    <submittedName>
        <fullName evidence="2">Uncharacterized protein</fullName>
    </submittedName>
</protein>
<evidence type="ECO:0000313" key="3">
    <source>
        <dbReference type="Proteomes" id="UP001233172"/>
    </source>
</evidence>
<feature type="transmembrane region" description="Helical" evidence="1">
    <location>
        <begin position="73"/>
        <end position="93"/>
    </location>
</feature>
<proteinExistence type="predicted"/>
<dbReference type="Proteomes" id="UP001233172">
    <property type="component" value="Unassembled WGS sequence"/>
</dbReference>